<dbReference type="PANTHER" id="PTHR33881">
    <property type="entry name" value="NEUROGENIC LOCUS NOTCH-LIKE PROTEIN"/>
    <property type="match status" value="1"/>
</dbReference>
<evidence type="ECO:0000313" key="3">
    <source>
        <dbReference type="EMBL" id="KAK3042201.1"/>
    </source>
</evidence>
<keyword evidence="1" id="KW-0732">Signal</keyword>
<evidence type="ECO:0000259" key="2">
    <source>
        <dbReference type="SMART" id="SM00181"/>
    </source>
</evidence>
<feature type="signal peptide" evidence="1">
    <location>
        <begin position="1"/>
        <end position="23"/>
    </location>
</feature>
<sequence length="139" mass="15248">MASSAYAIGLLAVLLVLQTWTATSNILPPILSPFFDDVCKVAECGKGTCKPSQNSSFAFVCECDAGWKQSRTLNYSCKEGPSPVQEKEKRANESFFEPCHWADCGGGTCNKTSAFTHRCDCSEGYYNLLNTTAFPCFRE</sequence>
<proteinExistence type="predicted"/>
<dbReference type="InterPro" id="IPR000742">
    <property type="entry name" value="EGF"/>
</dbReference>
<feature type="non-terminal residue" evidence="3">
    <location>
        <position position="139"/>
    </location>
</feature>
<dbReference type="Proteomes" id="UP001188597">
    <property type="component" value="Unassembled WGS sequence"/>
</dbReference>
<dbReference type="PANTHER" id="PTHR33881:SF7">
    <property type="entry name" value="NEUROGENIC LOCUS NOTCH-LIKE PROTEIN"/>
    <property type="match status" value="1"/>
</dbReference>
<protein>
    <recommendedName>
        <fullName evidence="2">EGF-like domain-containing protein</fullName>
    </recommendedName>
</protein>
<feature type="chain" id="PRO_5041665695" description="EGF-like domain-containing protein" evidence="1">
    <location>
        <begin position="24"/>
        <end position="139"/>
    </location>
</feature>
<evidence type="ECO:0000313" key="4">
    <source>
        <dbReference type="Proteomes" id="UP001188597"/>
    </source>
</evidence>
<gene>
    <name evidence="3" type="ORF">RJ639_001321</name>
</gene>
<dbReference type="AlphaFoldDB" id="A0AA88X8V7"/>
<evidence type="ECO:0000256" key="1">
    <source>
        <dbReference type="SAM" id="SignalP"/>
    </source>
</evidence>
<comment type="caution">
    <text evidence="3">The sequence shown here is derived from an EMBL/GenBank/DDBJ whole genome shotgun (WGS) entry which is preliminary data.</text>
</comment>
<dbReference type="SMART" id="SM00181">
    <property type="entry name" value="EGF"/>
    <property type="match status" value="2"/>
</dbReference>
<organism evidence="3 4">
    <name type="scientific">Escallonia herrerae</name>
    <dbReference type="NCBI Taxonomy" id="1293975"/>
    <lineage>
        <taxon>Eukaryota</taxon>
        <taxon>Viridiplantae</taxon>
        <taxon>Streptophyta</taxon>
        <taxon>Embryophyta</taxon>
        <taxon>Tracheophyta</taxon>
        <taxon>Spermatophyta</taxon>
        <taxon>Magnoliopsida</taxon>
        <taxon>eudicotyledons</taxon>
        <taxon>Gunneridae</taxon>
        <taxon>Pentapetalae</taxon>
        <taxon>asterids</taxon>
        <taxon>campanulids</taxon>
        <taxon>Escalloniales</taxon>
        <taxon>Escalloniaceae</taxon>
        <taxon>Escallonia</taxon>
    </lineage>
</organism>
<accession>A0AA88X8V7</accession>
<reference evidence="3" key="1">
    <citation type="submission" date="2022-12" db="EMBL/GenBank/DDBJ databases">
        <title>Draft genome assemblies for two species of Escallonia (Escalloniales).</title>
        <authorList>
            <person name="Chanderbali A."/>
            <person name="Dervinis C."/>
            <person name="Anghel I."/>
            <person name="Soltis D."/>
            <person name="Soltis P."/>
            <person name="Zapata F."/>
        </authorList>
    </citation>
    <scope>NUCLEOTIDE SEQUENCE</scope>
    <source>
        <strain evidence="3">UCBG64.0493</strain>
        <tissue evidence="3">Leaf</tissue>
    </source>
</reference>
<name>A0AA88X8V7_9ASTE</name>
<feature type="domain" description="EGF-like" evidence="2">
    <location>
        <begin position="38"/>
        <end position="78"/>
    </location>
</feature>
<feature type="domain" description="EGF-like" evidence="2">
    <location>
        <begin position="98"/>
        <end position="137"/>
    </location>
</feature>
<keyword evidence="4" id="KW-1185">Reference proteome</keyword>
<dbReference type="EMBL" id="JAVXUP010000023">
    <property type="protein sequence ID" value="KAK3042201.1"/>
    <property type="molecule type" value="Genomic_DNA"/>
</dbReference>